<dbReference type="Pfam" id="PF00289">
    <property type="entry name" value="Biotin_carb_N"/>
    <property type="match status" value="1"/>
</dbReference>
<dbReference type="InterPro" id="IPR051602">
    <property type="entry name" value="ACC_Biotin_Carboxylase"/>
</dbReference>
<accession>A0AAJ6AL29</accession>
<feature type="domain" description="Lipoyl-binding" evidence="11">
    <location>
        <begin position="478"/>
        <end position="556"/>
    </location>
</feature>
<feature type="compositionally biased region" description="Polar residues" evidence="10">
    <location>
        <begin position="556"/>
        <end position="568"/>
    </location>
</feature>
<dbReference type="InterPro" id="IPR011761">
    <property type="entry name" value="ATP-grasp"/>
</dbReference>
<evidence type="ECO:0000256" key="6">
    <source>
        <dbReference type="ARBA" id="ARBA00022840"/>
    </source>
</evidence>
<keyword evidence="7" id="KW-0092">Biotin</keyword>
<dbReference type="PROSITE" id="PS00867">
    <property type="entry name" value="CPSASE_2"/>
    <property type="match status" value="1"/>
</dbReference>
<dbReference type="Gene3D" id="3.30.470.20">
    <property type="entry name" value="ATP-grasp fold, B domain"/>
    <property type="match status" value="1"/>
</dbReference>
<evidence type="ECO:0000259" key="11">
    <source>
        <dbReference type="PROSITE" id="PS50968"/>
    </source>
</evidence>
<proteinExistence type="predicted"/>
<evidence type="ECO:0000313" key="17">
    <source>
        <dbReference type="Proteomes" id="UP001224674"/>
    </source>
</evidence>
<gene>
    <name evidence="16" type="ORF">QDX21_06880</name>
</gene>
<evidence type="ECO:0000256" key="4">
    <source>
        <dbReference type="ARBA" id="ARBA00022598"/>
    </source>
</evidence>
<dbReference type="GO" id="GO:0046872">
    <property type="term" value="F:metal ion binding"/>
    <property type="evidence" value="ECO:0007669"/>
    <property type="project" value="InterPro"/>
</dbReference>
<dbReference type="AlphaFoldDB" id="A0AAJ6AL29"/>
<keyword evidence="17" id="KW-1185">Reference proteome</keyword>
<keyword evidence="8" id="KW-0511">Multifunctional enzyme</keyword>
<dbReference type="InterPro" id="IPR011764">
    <property type="entry name" value="Biotin_carboxylation_dom"/>
</dbReference>
<dbReference type="InterPro" id="IPR005479">
    <property type="entry name" value="CPAse_ATP-bd"/>
</dbReference>
<keyword evidence="16" id="KW-0808">Transferase</keyword>
<sequence length="1101" mass="117946">MPTVLVANRGEIAVRIVEAIHAVGMSAAVVYTADDQAHIRHADVAVELNGTGVGPYLDIDQVIAAAQSVQASYLHPGYGFLSENPELARAAQQAGIVFVGPDAHVLEVFGDKARSRQLAVSVGGPVVPATGLNPDLPQAQEFLAEHGTVMIKALAGGGGRGLRRVSDPAQLESLMRECAREAQQFFGAADVLIEKFVADPRHVEVQVIGDGHHVQQLGERDCSVQRRHQKIVEIAPSPHLSEQLRERLTAVARRIAEAVQLRSLATVEFLVTGQGPDDDLYFMEVNPRLQVEHTVTEEITGVDLVAAQLHLAAGASLTELGLDQPPVSRGYAIQARVNAEVLEADGTVTPTAGTVEHLSLPAGRYVRVDTALRAPAVINPRFDSLIAKVIGRSETFAGAAQVTARALQDLSTAPVDTNRGLLHAILTDEQFRSGAITTGYLQARLPQLREHPPVGQLDDQLQDVSARRAALPHQVTAESRRAVPEGAQPISTQVTGVVISVEATPGERVPAGTTVATVEAMKMEHPVRARTECVVQGVLVEVGDTVEAGQPLAYGQSMSDHNAVSSESSDPDRPAGSDRTSSTNLEEWQPELDELARRGEFAHQHGGTAKVERQHAAGKLTARERIAQLADEGSFAEIGALTGFGEYDDQGRLIRVKPTNYLSGTASIAGRRVLLGVDDFTIRGGSGDAAIYDKQIFTEQLAGEMRVPMVRVLDGASGGGSVTKVLDAQAMYLPVNPAWNHVVDNLSRVPVVSVCAGPTVGLGAARFVMSHFGVMIEGIGQLFTAGPPVVKAATGEDLSKEELGGATVHRGNGTVERIVADEQAAYRLVREFLSYLPSSVDEIPEAIATDDPVDRADEALVSAIPRNERQIYAIEPIVEGIFDRGSVFRFAEYGAGTYTALARLDGHPVGVITANPAHGATLSREGAMAVERLVNLCEAFHVPLVSLTDQAGMTIGSRAERDATIRLGARAISAIYQATIPQAEIILRRVYGVGGAGIVNRHRAVRSWAWPSGDWGSLPSQGGIEAAFRSELATHPHPGQRLAEITEQLQRYSSRFRTAETFSVQDIIDPRTTRRRLCEWIHDAYRVLPRLLGAPCFGVRP</sequence>
<dbReference type="InterPro" id="IPR005481">
    <property type="entry name" value="BC-like_N"/>
</dbReference>
<dbReference type="Gene3D" id="2.40.50.100">
    <property type="match status" value="1"/>
</dbReference>
<evidence type="ECO:0000313" key="16">
    <source>
        <dbReference type="EMBL" id="WGH92065.1"/>
    </source>
</evidence>
<dbReference type="PROSITE" id="PS50989">
    <property type="entry name" value="COA_CT_CTER"/>
    <property type="match status" value="1"/>
</dbReference>
<evidence type="ECO:0000256" key="10">
    <source>
        <dbReference type="SAM" id="MobiDB-lite"/>
    </source>
</evidence>
<name>A0AAJ6AL29_9MICC</name>
<comment type="cofactor">
    <cofactor evidence="1">
        <name>biotin</name>
        <dbReference type="ChEBI" id="CHEBI:57586"/>
    </cofactor>
</comment>
<organism evidence="16 17">
    <name type="scientific">Auritidibacter ignavus</name>
    <dbReference type="NCBI Taxonomy" id="678932"/>
    <lineage>
        <taxon>Bacteria</taxon>
        <taxon>Bacillati</taxon>
        <taxon>Actinomycetota</taxon>
        <taxon>Actinomycetes</taxon>
        <taxon>Micrococcales</taxon>
        <taxon>Micrococcaceae</taxon>
        <taxon>Auritidibacter</taxon>
    </lineage>
</organism>
<dbReference type="SUPFAM" id="SSF52096">
    <property type="entry name" value="ClpP/crotonase"/>
    <property type="match status" value="2"/>
</dbReference>
<dbReference type="Proteomes" id="UP001224674">
    <property type="component" value="Chromosome"/>
</dbReference>
<evidence type="ECO:0000259" key="14">
    <source>
        <dbReference type="PROSITE" id="PS50980"/>
    </source>
</evidence>
<evidence type="ECO:0000256" key="3">
    <source>
        <dbReference type="ARBA" id="ARBA00013058"/>
    </source>
</evidence>
<evidence type="ECO:0000256" key="1">
    <source>
        <dbReference type="ARBA" id="ARBA00001953"/>
    </source>
</evidence>
<evidence type="ECO:0000256" key="2">
    <source>
        <dbReference type="ARBA" id="ARBA00004956"/>
    </source>
</evidence>
<dbReference type="InterPro" id="IPR016185">
    <property type="entry name" value="PreATP-grasp_dom_sf"/>
</dbReference>
<dbReference type="PROSITE" id="PS50968">
    <property type="entry name" value="BIOTINYL_LIPOYL"/>
    <property type="match status" value="1"/>
</dbReference>
<dbReference type="EC" id="6.4.1.2" evidence="3"/>
<dbReference type="SUPFAM" id="SSF51230">
    <property type="entry name" value="Single hybrid motif"/>
    <property type="match status" value="1"/>
</dbReference>
<dbReference type="PROSITE" id="PS50979">
    <property type="entry name" value="BC"/>
    <property type="match status" value="1"/>
</dbReference>
<dbReference type="InterPro" id="IPR011762">
    <property type="entry name" value="COA_CT_N"/>
</dbReference>
<dbReference type="InterPro" id="IPR011763">
    <property type="entry name" value="COA_CT_C"/>
</dbReference>
<dbReference type="CDD" id="cd06850">
    <property type="entry name" value="biotinyl_domain"/>
    <property type="match status" value="1"/>
</dbReference>
<dbReference type="SUPFAM" id="SSF52440">
    <property type="entry name" value="PreATP-grasp domain"/>
    <property type="match status" value="1"/>
</dbReference>
<dbReference type="Gene3D" id="3.90.226.10">
    <property type="entry name" value="2-enoyl-CoA Hydratase, Chain A, domain 1"/>
    <property type="match status" value="2"/>
</dbReference>
<dbReference type="PROSITE" id="PS50980">
    <property type="entry name" value="COA_CT_NTER"/>
    <property type="match status" value="1"/>
</dbReference>
<dbReference type="GO" id="GO:0003989">
    <property type="term" value="F:acetyl-CoA carboxylase activity"/>
    <property type="evidence" value="ECO:0007669"/>
    <property type="project" value="UniProtKB-EC"/>
</dbReference>
<feature type="domain" description="ATP-grasp" evidence="12">
    <location>
        <begin position="116"/>
        <end position="313"/>
    </location>
</feature>
<dbReference type="GO" id="GO:0005524">
    <property type="term" value="F:ATP binding"/>
    <property type="evidence" value="ECO:0007669"/>
    <property type="project" value="UniProtKB-UniRule"/>
</dbReference>
<evidence type="ECO:0000259" key="15">
    <source>
        <dbReference type="PROSITE" id="PS50989"/>
    </source>
</evidence>
<dbReference type="EMBL" id="CP122566">
    <property type="protein sequence ID" value="WGH92065.1"/>
    <property type="molecule type" value="Genomic_DNA"/>
</dbReference>
<dbReference type="InterPro" id="IPR001882">
    <property type="entry name" value="Biotin_BS"/>
</dbReference>
<dbReference type="InterPro" id="IPR029045">
    <property type="entry name" value="ClpP/crotonase-like_dom_sf"/>
</dbReference>
<dbReference type="InterPro" id="IPR000089">
    <property type="entry name" value="Biotin_lipoyl"/>
</dbReference>
<dbReference type="Pfam" id="PF02786">
    <property type="entry name" value="CPSase_L_D2"/>
    <property type="match status" value="1"/>
</dbReference>
<dbReference type="SMART" id="SM00878">
    <property type="entry name" value="Biotin_carb_C"/>
    <property type="match status" value="1"/>
</dbReference>
<keyword evidence="6 9" id="KW-0067">ATP-binding</keyword>
<comment type="pathway">
    <text evidence="2">Lipid metabolism; malonyl-CoA biosynthesis; malonyl-CoA from acetyl-CoA: step 1/1.</text>
</comment>
<evidence type="ECO:0000256" key="8">
    <source>
        <dbReference type="ARBA" id="ARBA00023268"/>
    </source>
</evidence>
<dbReference type="SUPFAM" id="SSF56059">
    <property type="entry name" value="Glutathione synthetase ATP-binding domain-like"/>
    <property type="match status" value="1"/>
</dbReference>
<dbReference type="PANTHER" id="PTHR48095">
    <property type="entry name" value="PYRUVATE CARBOXYLASE SUBUNIT A"/>
    <property type="match status" value="1"/>
</dbReference>
<dbReference type="GO" id="GO:0016740">
    <property type="term" value="F:transferase activity"/>
    <property type="evidence" value="ECO:0007669"/>
    <property type="project" value="UniProtKB-KW"/>
</dbReference>
<evidence type="ECO:0000256" key="9">
    <source>
        <dbReference type="PROSITE-ProRule" id="PRU00409"/>
    </source>
</evidence>
<dbReference type="PANTHER" id="PTHR48095:SF5">
    <property type="entry name" value="BLL7292 PROTEIN"/>
    <property type="match status" value="1"/>
</dbReference>
<feature type="domain" description="CoA carboxyltransferase C-terminal" evidence="15">
    <location>
        <begin position="852"/>
        <end position="1083"/>
    </location>
</feature>
<dbReference type="Pfam" id="PF00364">
    <property type="entry name" value="Biotin_lipoyl"/>
    <property type="match status" value="1"/>
</dbReference>
<dbReference type="InterPro" id="IPR034733">
    <property type="entry name" value="AcCoA_carboxyl_beta"/>
</dbReference>
<feature type="domain" description="Biotin carboxylation" evidence="13">
    <location>
        <begin position="1"/>
        <end position="446"/>
    </location>
</feature>
<dbReference type="SUPFAM" id="SSF51246">
    <property type="entry name" value="Rudiment single hybrid motif"/>
    <property type="match status" value="1"/>
</dbReference>
<dbReference type="RefSeq" id="WP_279674318.1">
    <property type="nucleotide sequence ID" value="NZ_CP122566.1"/>
</dbReference>
<dbReference type="PROSITE" id="PS50975">
    <property type="entry name" value="ATP_GRASP"/>
    <property type="match status" value="1"/>
</dbReference>
<dbReference type="InterPro" id="IPR011053">
    <property type="entry name" value="Single_hybrid_motif"/>
</dbReference>
<evidence type="ECO:0000256" key="7">
    <source>
        <dbReference type="ARBA" id="ARBA00023267"/>
    </source>
</evidence>
<feature type="region of interest" description="Disordered" evidence="10">
    <location>
        <begin position="556"/>
        <end position="587"/>
    </location>
</feature>
<protein>
    <recommendedName>
        <fullName evidence="3">acetyl-CoA carboxylase</fullName>
        <ecNumber evidence="3">6.4.1.2</ecNumber>
    </recommendedName>
</protein>
<reference evidence="16 17" key="1">
    <citation type="submission" date="2023-03" db="EMBL/GenBank/DDBJ databases">
        <title>Complete genome sequences of several Auritidibacter ignavus strains isolated from ear infections.</title>
        <authorList>
            <person name="Baehr T."/>
            <person name="Baumhoegger A.M."/>
        </authorList>
    </citation>
    <scope>NUCLEOTIDE SEQUENCE [LARGE SCALE GENOMIC DNA]</scope>
    <source>
        <strain evidence="16 17">BABAE-6</strain>
    </source>
</reference>
<dbReference type="InterPro" id="IPR005482">
    <property type="entry name" value="Biotin_COase_C"/>
</dbReference>
<keyword evidence="5 9" id="KW-0547">Nucleotide-binding</keyword>
<feature type="domain" description="CoA carboxyltransferase N-terminal" evidence="14">
    <location>
        <begin position="585"/>
        <end position="848"/>
    </location>
</feature>
<dbReference type="InterPro" id="IPR011054">
    <property type="entry name" value="Rudment_hybrid_motif"/>
</dbReference>
<evidence type="ECO:0000259" key="12">
    <source>
        <dbReference type="PROSITE" id="PS50975"/>
    </source>
</evidence>
<dbReference type="Pfam" id="PF02785">
    <property type="entry name" value="Biotin_carb_C"/>
    <property type="match status" value="1"/>
</dbReference>
<dbReference type="Pfam" id="PF01039">
    <property type="entry name" value="Carboxyl_trans"/>
    <property type="match status" value="1"/>
</dbReference>
<evidence type="ECO:0000256" key="5">
    <source>
        <dbReference type="ARBA" id="ARBA00022741"/>
    </source>
</evidence>
<dbReference type="PROSITE" id="PS00188">
    <property type="entry name" value="BIOTIN"/>
    <property type="match status" value="1"/>
</dbReference>
<keyword evidence="4" id="KW-0436">Ligase</keyword>
<evidence type="ECO:0000259" key="13">
    <source>
        <dbReference type="PROSITE" id="PS50979"/>
    </source>
</evidence>